<evidence type="ECO:0000313" key="4">
    <source>
        <dbReference type="EMBL" id="MBI3013841.1"/>
    </source>
</evidence>
<dbReference type="AlphaFoldDB" id="A0A932M0D3"/>
<evidence type="ECO:0000256" key="1">
    <source>
        <dbReference type="ARBA" id="ARBA00022737"/>
    </source>
</evidence>
<dbReference type="Pfam" id="PF13432">
    <property type="entry name" value="TPR_16"/>
    <property type="match status" value="1"/>
</dbReference>
<reference evidence="4" key="1">
    <citation type="submission" date="2020-07" db="EMBL/GenBank/DDBJ databases">
        <title>Huge and variable diversity of episymbiotic CPR bacteria and DPANN archaea in groundwater ecosystems.</title>
        <authorList>
            <person name="He C.Y."/>
            <person name="Keren R."/>
            <person name="Whittaker M."/>
            <person name="Farag I.F."/>
            <person name="Doudna J."/>
            <person name="Cate J.H.D."/>
            <person name="Banfield J.F."/>
        </authorList>
    </citation>
    <scope>NUCLEOTIDE SEQUENCE</scope>
    <source>
        <strain evidence="4">NC_groundwater_717_Ag_S-0.2um_59_8</strain>
    </source>
</reference>
<name>A0A932M0D3_UNCTE</name>
<evidence type="ECO:0000313" key="5">
    <source>
        <dbReference type="Proteomes" id="UP000741360"/>
    </source>
</evidence>
<dbReference type="InterPro" id="IPR013105">
    <property type="entry name" value="TPR_2"/>
</dbReference>
<dbReference type="Pfam" id="PF13424">
    <property type="entry name" value="TPR_12"/>
    <property type="match status" value="1"/>
</dbReference>
<dbReference type="Proteomes" id="UP000741360">
    <property type="component" value="Unassembled WGS sequence"/>
</dbReference>
<accession>A0A932M0D3</accession>
<organism evidence="4 5">
    <name type="scientific">Tectimicrobiota bacterium</name>
    <dbReference type="NCBI Taxonomy" id="2528274"/>
    <lineage>
        <taxon>Bacteria</taxon>
        <taxon>Pseudomonadati</taxon>
        <taxon>Nitrospinota/Tectimicrobiota group</taxon>
        <taxon>Candidatus Tectimicrobiota</taxon>
    </lineage>
</organism>
<dbReference type="PROSITE" id="PS50005">
    <property type="entry name" value="TPR"/>
    <property type="match status" value="4"/>
</dbReference>
<proteinExistence type="predicted"/>
<evidence type="ECO:0000256" key="3">
    <source>
        <dbReference type="PROSITE-ProRule" id="PRU00339"/>
    </source>
</evidence>
<dbReference type="SMART" id="SM00028">
    <property type="entry name" value="TPR"/>
    <property type="match status" value="10"/>
</dbReference>
<dbReference type="Pfam" id="PF07719">
    <property type="entry name" value="TPR_2"/>
    <property type="match status" value="1"/>
</dbReference>
<dbReference type="Pfam" id="PF13174">
    <property type="entry name" value="TPR_6"/>
    <property type="match status" value="1"/>
</dbReference>
<keyword evidence="1" id="KW-0677">Repeat</keyword>
<dbReference type="PANTHER" id="PTHR12558:SF13">
    <property type="entry name" value="CELL DIVISION CYCLE PROTEIN 27 HOMOLOG"/>
    <property type="match status" value="1"/>
</dbReference>
<feature type="repeat" description="TPR" evidence="3">
    <location>
        <begin position="199"/>
        <end position="232"/>
    </location>
</feature>
<evidence type="ECO:0000256" key="2">
    <source>
        <dbReference type="ARBA" id="ARBA00022803"/>
    </source>
</evidence>
<dbReference type="SUPFAM" id="SSF48452">
    <property type="entry name" value="TPR-like"/>
    <property type="match status" value="2"/>
</dbReference>
<gene>
    <name evidence="4" type="ORF">HYY65_01965</name>
</gene>
<comment type="caution">
    <text evidence="4">The sequence shown here is derived from an EMBL/GenBank/DDBJ whole genome shotgun (WGS) entry which is preliminary data.</text>
</comment>
<dbReference type="Gene3D" id="1.25.40.10">
    <property type="entry name" value="Tetratricopeptide repeat domain"/>
    <property type="match status" value="5"/>
</dbReference>
<feature type="repeat" description="TPR" evidence="3">
    <location>
        <begin position="519"/>
        <end position="552"/>
    </location>
</feature>
<dbReference type="EMBL" id="JACPSX010000033">
    <property type="protein sequence ID" value="MBI3013841.1"/>
    <property type="molecule type" value="Genomic_DNA"/>
</dbReference>
<feature type="repeat" description="TPR" evidence="3">
    <location>
        <begin position="237"/>
        <end position="270"/>
    </location>
</feature>
<dbReference type="PANTHER" id="PTHR12558">
    <property type="entry name" value="CELL DIVISION CYCLE 16,23,27"/>
    <property type="match status" value="1"/>
</dbReference>
<keyword evidence="2 3" id="KW-0802">TPR repeat</keyword>
<protein>
    <submittedName>
        <fullName evidence="4">Tetratricopeptide repeat protein</fullName>
    </submittedName>
</protein>
<dbReference type="InterPro" id="IPR019734">
    <property type="entry name" value="TPR_rpt"/>
</dbReference>
<sequence>MRVGVGILLVTIAIGGAGIAAAAEGQVGSKPASQPPVEKGPEKNDQEIYFLALKLFQSRNYALARRQLARLAKEFPNSRLRESADTLRADSYFYMAKQAGKKQFFPVIDEYRDLLQRYPRSAMAPWYQVQVGRSYGAMGYYYEAEAMFQIFIETYPKSRYFPYALLGLAETYYVLQRFAEAQVIYEKVSEQFKGSAPGAEASYGIGNTFYRLGQFERAEIFYRKAMDSYPRGGISSAATLFAMGETLYQRAKYAEARRVFFDLLNLHPADPLSTRGLARIGDSYRRLGQIREGKQIYQEAALRYPYEEGGYISRIRLADMEGEALRQPKPLPNPIQWASSQARQDPLEVYREVARAQLTPALSEVALIRLASRQKESKQFRQALETLKIHQTQYPYGVLADQTAALVRQTAQEQVAFYSGLGRHSAVVDLYQKMRRDVLDEAASPETLLQVGESFAALGLLEPAMEIYRDLLERKKQNIPRDRLLFLLGEARWASADGAGAAELFSTLQKKYPSSPWRPMGLLRLGEIAVAQNEPERAERFFEQALQANPKFPGAPLALYHEGRLSLARGKFEAAAGFFARAIQSYVPEVTAGEAHVKASYFLLGDSLFQTGKTKEALEAYGKARQLYPNSPQSPWASLQMGLGYRKLGAPEKAREIFKTLSSGKDDPFLAQVAANFLADLEWQAKVQPKIQPFLDPPKEAATP</sequence>
<dbReference type="InterPro" id="IPR011990">
    <property type="entry name" value="TPR-like_helical_dom_sf"/>
</dbReference>
<feature type="repeat" description="TPR" evidence="3">
    <location>
        <begin position="598"/>
        <end position="631"/>
    </location>
</feature>